<evidence type="ECO:0000256" key="6">
    <source>
        <dbReference type="SAM" id="SignalP"/>
    </source>
</evidence>
<dbReference type="SUPFAM" id="SSF51905">
    <property type="entry name" value="FAD/NAD(P)-binding domain"/>
    <property type="match status" value="1"/>
</dbReference>
<name>A0ABM1EHD7_PRICU</name>
<dbReference type="Pfam" id="PF00732">
    <property type="entry name" value="GMC_oxred_N"/>
    <property type="match status" value="1"/>
</dbReference>
<dbReference type="PANTHER" id="PTHR11552:SF147">
    <property type="entry name" value="CHOLINE DEHYDROGENASE, MITOCHONDRIAL"/>
    <property type="match status" value="1"/>
</dbReference>
<accession>A0ABM1EHD7</accession>
<feature type="domain" description="Glucose-methanol-choline oxidoreductase N-terminal" evidence="8">
    <location>
        <begin position="292"/>
        <end position="306"/>
    </location>
</feature>
<dbReference type="SUPFAM" id="SSF54373">
    <property type="entry name" value="FAD-linked reductases, C-terminal domain"/>
    <property type="match status" value="1"/>
</dbReference>
<proteinExistence type="inferred from homology"/>
<keyword evidence="3 5" id="KW-0285">Flavoprotein</keyword>
<sequence length="599" mass="65723">MAVMDKVLLPLVVLIAAGLYMRSGQNLTYSVEDPDDVYDYIIGGGGTAGCVLANRLSEDPDVKVLLVEAGGVPEGIKDIDQPAAFGFLRNTKVDWSYRTVPQQFSCQACENKQSMWPRGKVLGGSSCINGMIYIRGAAENYDRWQKMGATGWSYNDVLPYFKKSEDMQIPELKDSEYHGVGGPLTITQSSYTELGDVVLDAARELGYRVGDVNGESPFGVMKTQANIRGGTRADTAKVFLKPAVNRPNLHILTNAHVTKVMFEGKRTVGLQFIHEAQKKQARASREVILSAGAIGSPHILLLSGVGPKEQLDQFNIPLVADLPVGKHLQDHIGIFYPEILIEKNISMMKDELLSFETKTKWDMLAKGLLAASGLEAVGFFHTAGLEKKGVSPDMQLHMASFGLGSLDEDFTYNWLGFDRKFIRDAKFSTQVNRPLFSWVPTLLQPKSVGDIRLKTIDPLDYPLIDPRYYENEEDVKTMVEGIKIAMRLSEAAAFKVIGAKVNPHAWTIPGCTQHGKGDKYLECVARNMAATLYHPTGTCKMGASNDPSAVVDPQLRVRGVEGLRVVDASIMPDIVAGNTHAPVIMIAEKAADMIRAVKK</sequence>
<evidence type="ECO:0000256" key="3">
    <source>
        <dbReference type="ARBA" id="ARBA00022630"/>
    </source>
</evidence>
<comment type="cofactor">
    <cofactor evidence="1">
        <name>FAD</name>
        <dbReference type="ChEBI" id="CHEBI:57692"/>
    </cofactor>
</comment>
<feature type="signal peptide" evidence="6">
    <location>
        <begin position="1"/>
        <end position="24"/>
    </location>
</feature>
<dbReference type="InterPro" id="IPR012132">
    <property type="entry name" value="GMC_OxRdtase"/>
</dbReference>
<dbReference type="PIRSF" id="PIRSF000137">
    <property type="entry name" value="Alcohol_oxidase"/>
    <property type="match status" value="1"/>
</dbReference>
<dbReference type="Pfam" id="PF05199">
    <property type="entry name" value="GMC_oxred_C"/>
    <property type="match status" value="1"/>
</dbReference>
<dbReference type="InterPro" id="IPR000172">
    <property type="entry name" value="GMC_OxRdtase_N"/>
</dbReference>
<evidence type="ECO:0000259" key="8">
    <source>
        <dbReference type="PROSITE" id="PS00624"/>
    </source>
</evidence>
<organism evidence="9 10">
    <name type="scientific">Priapulus caudatus</name>
    <name type="common">Priapulid worm</name>
    <dbReference type="NCBI Taxonomy" id="37621"/>
    <lineage>
        <taxon>Eukaryota</taxon>
        <taxon>Metazoa</taxon>
        <taxon>Ecdysozoa</taxon>
        <taxon>Scalidophora</taxon>
        <taxon>Priapulida</taxon>
        <taxon>Priapulimorpha</taxon>
        <taxon>Priapulimorphida</taxon>
        <taxon>Priapulidae</taxon>
        <taxon>Priapulus</taxon>
    </lineage>
</organism>
<dbReference type="PANTHER" id="PTHR11552">
    <property type="entry name" value="GLUCOSE-METHANOL-CHOLINE GMC OXIDOREDUCTASE"/>
    <property type="match status" value="1"/>
</dbReference>
<dbReference type="Gene3D" id="3.50.50.60">
    <property type="entry name" value="FAD/NAD(P)-binding domain"/>
    <property type="match status" value="1"/>
</dbReference>
<evidence type="ECO:0000313" key="10">
    <source>
        <dbReference type="RefSeq" id="XP_014671608.1"/>
    </source>
</evidence>
<dbReference type="GeneID" id="106812288"/>
<dbReference type="PROSITE" id="PS00623">
    <property type="entry name" value="GMC_OXRED_1"/>
    <property type="match status" value="1"/>
</dbReference>
<reference evidence="10" key="1">
    <citation type="submission" date="2025-08" db="UniProtKB">
        <authorList>
            <consortium name="RefSeq"/>
        </authorList>
    </citation>
    <scope>IDENTIFICATION</scope>
</reference>
<dbReference type="RefSeq" id="XP_014671608.1">
    <property type="nucleotide sequence ID" value="XM_014816122.1"/>
</dbReference>
<dbReference type="InterPro" id="IPR007867">
    <property type="entry name" value="GMC_OxRtase_C"/>
</dbReference>
<evidence type="ECO:0000256" key="4">
    <source>
        <dbReference type="ARBA" id="ARBA00022827"/>
    </source>
</evidence>
<dbReference type="PROSITE" id="PS00624">
    <property type="entry name" value="GMC_OXRED_2"/>
    <property type="match status" value="1"/>
</dbReference>
<evidence type="ECO:0000256" key="2">
    <source>
        <dbReference type="ARBA" id="ARBA00010790"/>
    </source>
</evidence>
<feature type="domain" description="Glucose-methanol-choline oxidoreductase N-terminal" evidence="7">
    <location>
        <begin position="119"/>
        <end position="142"/>
    </location>
</feature>
<comment type="similarity">
    <text evidence="2 5">Belongs to the GMC oxidoreductase family.</text>
</comment>
<evidence type="ECO:0000256" key="1">
    <source>
        <dbReference type="ARBA" id="ARBA00001974"/>
    </source>
</evidence>
<keyword evidence="4 5" id="KW-0274">FAD</keyword>
<evidence type="ECO:0000256" key="5">
    <source>
        <dbReference type="RuleBase" id="RU003968"/>
    </source>
</evidence>
<dbReference type="InterPro" id="IPR036188">
    <property type="entry name" value="FAD/NAD-bd_sf"/>
</dbReference>
<keyword evidence="6" id="KW-0732">Signal</keyword>
<dbReference type="Gene3D" id="3.30.560.10">
    <property type="entry name" value="Glucose Oxidase, domain 3"/>
    <property type="match status" value="1"/>
</dbReference>
<gene>
    <name evidence="10" type="primary">LOC106812288</name>
</gene>
<dbReference type="Proteomes" id="UP000695022">
    <property type="component" value="Unplaced"/>
</dbReference>
<protein>
    <submittedName>
        <fullName evidence="10">Glucose dehydrogenase [FAD, quinone]-like isoform X1</fullName>
    </submittedName>
</protein>
<evidence type="ECO:0000313" key="9">
    <source>
        <dbReference type="Proteomes" id="UP000695022"/>
    </source>
</evidence>
<keyword evidence="9" id="KW-1185">Reference proteome</keyword>
<feature type="chain" id="PRO_5046100251" evidence="6">
    <location>
        <begin position="25"/>
        <end position="599"/>
    </location>
</feature>
<evidence type="ECO:0000259" key="7">
    <source>
        <dbReference type="PROSITE" id="PS00623"/>
    </source>
</evidence>